<feature type="chain" id="PRO_5037495445" description="Peptidase M1 membrane alanine aminopeptidase domain-containing protein" evidence="4">
    <location>
        <begin position="47"/>
        <end position="553"/>
    </location>
</feature>
<dbReference type="GO" id="GO:0008270">
    <property type="term" value="F:zinc ion binding"/>
    <property type="evidence" value="ECO:0007669"/>
    <property type="project" value="InterPro"/>
</dbReference>
<dbReference type="InterPro" id="IPR014782">
    <property type="entry name" value="Peptidase_M1_dom"/>
</dbReference>
<dbReference type="PANTHER" id="PTHR45726">
    <property type="entry name" value="LEUKOTRIENE A-4 HYDROLASE"/>
    <property type="match status" value="1"/>
</dbReference>
<feature type="binding site" evidence="2">
    <location>
        <position position="389"/>
    </location>
    <ligand>
        <name>Zn(2+)</name>
        <dbReference type="ChEBI" id="CHEBI:29105"/>
        <note>catalytic</note>
    </ligand>
</feature>
<sequence length="553" mass="60640">MGATFHPRPTQIATARKSRQARTPGKLVLCTLAAAVLSLGPGQAAAAAVPLQEPPIPKLVPVAVTARTLTAQTIARDVKTLQQLLSQHPGDGQVRGPDQLVYQLDVTLAPDVHEFAAHESVHVHNNLGRPISTLYFNVWPDAPHYRQAGGYEQVKGVTVDGKPAHFTLHGTLLTVQLNHPLPAGGEGVVAMDLLAKLPHIQDRYGWNGTNIDLGNWFPILAVHDEHGWVTPPYYNDGESFYSLTGAFHLRITAPKTWVLAVTGQETGVQEHPQAGTVTYDYTAVGVRDVAVVADSTYKVLQGRAGNTAIYVYYTPSEKALCTTMLNVAKQALAAYNQWYGPYPYPTLRVCGMVGWFGGMEYPQLVMISFYPGADSASDITADVAHEVAHQWFYGLVGDDQYLTPWIDEAFATLSEQRFDHADISATDPEPAGNHVSYPVSAFGNSDFGGGNAADAYYTTIYNMGARTLYDLMQAMGEPAFDRMLQQYVQRYMYQVATTEDFMQFVSQAAGKDMTAFFQQHLVFAHDSDQAPEQPWVALEEAENQRPWSGEDGP</sequence>
<dbReference type="AlphaFoldDB" id="A0A917NKY8"/>
<keyword evidence="2" id="KW-0479">Metal-binding</keyword>
<feature type="signal peptide" evidence="4">
    <location>
        <begin position="1"/>
        <end position="46"/>
    </location>
</feature>
<feature type="region of interest" description="Disordered" evidence="3">
    <location>
        <begin position="532"/>
        <end position="553"/>
    </location>
</feature>
<feature type="active site" description="Proton acceptor" evidence="1">
    <location>
        <position position="386"/>
    </location>
</feature>
<dbReference type="Gene3D" id="1.10.390.10">
    <property type="entry name" value="Neutral Protease Domain 2"/>
    <property type="match status" value="1"/>
</dbReference>
<feature type="active site" description="Proton donor" evidence="1">
    <location>
        <position position="461"/>
    </location>
</feature>
<evidence type="ECO:0000256" key="3">
    <source>
        <dbReference type="SAM" id="MobiDB-lite"/>
    </source>
</evidence>
<feature type="binding site" evidence="2">
    <location>
        <position position="408"/>
    </location>
    <ligand>
        <name>Zn(2+)</name>
        <dbReference type="ChEBI" id="CHEBI:29105"/>
        <note>catalytic</note>
    </ligand>
</feature>
<dbReference type="Proteomes" id="UP000637695">
    <property type="component" value="Unassembled WGS sequence"/>
</dbReference>
<dbReference type="InterPro" id="IPR034015">
    <property type="entry name" value="M1_LTA4H"/>
</dbReference>
<dbReference type="CDD" id="cd09604">
    <property type="entry name" value="M1_APN_like"/>
    <property type="match status" value="1"/>
</dbReference>
<dbReference type="GO" id="GO:0008237">
    <property type="term" value="F:metallopeptidase activity"/>
    <property type="evidence" value="ECO:0007669"/>
    <property type="project" value="InterPro"/>
</dbReference>
<dbReference type="PANTHER" id="PTHR45726:SF3">
    <property type="entry name" value="LEUKOTRIENE A-4 HYDROLASE"/>
    <property type="match status" value="1"/>
</dbReference>
<keyword evidence="7" id="KW-1185">Reference proteome</keyword>
<comment type="cofactor">
    <cofactor evidence="2">
        <name>Zn(2+)</name>
        <dbReference type="ChEBI" id="CHEBI:29105"/>
    </cofactor>
    <text evidence="2">Binds 1 zinc ion per subunit.</text>
</comment>
<reference evidence="6" key="2">
    <citation type="submission" date="2020-09" db="EMBL/GenBank/DDBJ databases">
        <authorList>
            <person name="Sun Q."/>
            <person name="Ohkuma M."/>
        </authorList>
    </citation>
    <scope>NUCLEOTIDE SEQUENCE</scope>
    <source>
        <strain evidence="6">JCM 18487</strain>
    </source>
</reference>
<protein>
    <recommendedName>
        <fullName evidence="5">Peptidase M1 membrane alanine aminopeptidase domain-containing protein</fullName>
    </recommendedName>
</protein>
<reference evidence="6" key="1">
    <citation type="journal article" date="2014" name="Int. J. Syst. Evol. Microbiol.">
        <title>Complete genome sequence of Corynebacterium casei LMG S-19264T (=DSM 44701T), isolated from a smear-ripened cheese.</title>
        <authorList>
            <consortium name="US DOE Joint Genome Institute (JGI-PGF)"/>
            <person name="Walter F."/>
            <person name="Albersmeier A."/>
            <person name="Kalinowski J."/>
            <person name="Ruckert C."/>
        </authorList>
    </citation>
    <scope>NUCLEOTIDE SEQUENCE</scope>
    <source>
        <strain evidence="6">JCM 18487</strain>
    </source>
</reference>
<feature type="domain" description="Peptidase M1 membrane alanine aminopeptidase" evidence="5">
    <location>
        <begin position="325"/>
        <end position="519"/>
    </location>
</feature>
<dbReference type="SUPFAM" id="SSF55486">
    <property type="entry name" value="Metalloproteases ('zincins'), catalytic domain"/>
    <property type="match status" value="1"/>
</dbReference>
<accession>A0A917NKY8</accession>
<dbReference type="RefSeq" id="WP_188882442.1">
    <property type="nucleotide sequence ID" value="NZ_BMOY01000026.1"/>
</dbReference>
<evidence type="ECO:0000313" key="7">
    <source>
        <dbReference type="Proteomes" id="UP000637695"/>
    </source>
</evidence>
<gene>
    <name evidence="6" type="ORF">GCM10010885_17120</name>
</gene>
<proteinExistence type="predicted"/>
<feature type="binding site" evidence="2">
    <location>
        <position position="385"/>
    </location>
    <ligand>
        <name>Zn(2+)</name>
        <dbReference type="ChEBI" id="CHEBI:29105"/>
        <note>catalytic</note>
    </ligand>
</feature>
<name>A0A917NKY8_9BACL</name>
<evidence type="ECO:0000313" key="6">
    <source>
        <dbReference type="EMBL" id="GGJ08584.1"/>
    </source>
</evidence>
<evidence type="ECO:0000259" key="5">
    <source>
        <dbReference type="Pfam" id="PF01433"/>
    </source>
</evidence>
<keyword evidence="4" id="KW-0732">Signal</keyword>
<evidence type="ECO:0000256" key="1">
    <source>
        <dbReference type="PIRSR" id="PIRSR634015-1"/>
    </source>
</evidence>
<evidence type="ECO:0000256" key="4">
    <source>
        <dbReference type="SAM" id="SignalP"/>
    </source>
</evidence>
<dbReference type="EMBL" id="BMOY01000026">
    <property type="protein sequence ID" value="GGJ08584.1"/>
    <property type="molecule type" value="Genomic_DNA"/>
</dbReference>
<organism evidence="6 7">
    <name type="scientific">Alicyclobacillus cellulosilyticus</name>
    <dbReference type="NCBI Taxonomy" id="1003997"/>
    <lineage>
        <taxon>Bacteria</taxon>
        <taxon>Bacillati</taxon>
        <taxon>Bacillota</taxon>
        <taxon>Bacilli</taxon>
        <taxon>Bacillales</taxon>
        <taxon>Alicyclobacillaceae</taxon>
        <taxon>Alicyclobacillus</taxon>
    </lineage>
</organism>
<comment type="caution">
    <text evidence="6">The sequence shown here is derived from an EMBL/GenBank/DDBJ whole genome shotgun (WGS) entry which is preliminary data.</text>
</comment>
<keyword evidence="2" id="KW-0862">Zinc</keyword>
<evidence type="ECO:0000256" key="2">
    <source>
        <dbReference type="PIRSR" id="PIRSR634015-3"/>
    </source>
</evidence>
<dbReference type="InterPro" id="IPR027268">
    <property type="entry name" value="Peptidase_M4/M1_CTD_sf"/>
</dbReference>
<dbReference type="Pfam" id="PF01433">
    <property type="entry name" value="Peptidase_M1"/>
    <property type="match status" value="1"/>
</dbReference>